<accession>A0A3G3LZA6</accession>
<keyword evidence="3" id="KW-1185">Reference proteome</keyword>
<evidence type="ECO:0000313" key="2">
    <source>
        <dbReference type="EMBL" id="AYQ99502.1"/>
    </source>
</evidence>
<dbReference type="Proteomes" id="UP000279037">
    <property type="component" value="Segment"/>
</dbReference>
<dbReference type="EMBL" id="MK016495">
    <property type="protein sequence ID" value="AYQ99502.1"/>
    <property type="molecule type" value="Genomic_DNA"/>
</dbReference>
<organism evidence="2 3">
    <name type="scientific">Microbacterium phage Goodman</name>
    <dbReference type="NCBI Taxonomy" id="2484206"/>
    <lineage>
        <taxon>Viruses</taxon>
        <taxon>Duplodnaviria</taxon>
        <taxon>Heunggongvirae</taxon>
        <taxon>Uroviricota</taxon>
        <taxon>Caudoviricetes</taxon>
        <taxon>Goodmanvirus</taxon>
        <taxon>Goodmanvirus goodman</taxon>
    </lineage>
</organism>
<sequence>MTRAERNRGHICWCVRHELRPHPWTEGGCPAHPVTADWTDARRAPRGFGGHGSTYADRLAPEYIQANLFTLAQIGGLYDLICLQVEKDHLVMLTAWRLDSGAPRAIDYLKNAGARLLPNEEKRDPNAQGEQPPEYLTGTPGGHR</sequence>
<dbReference type="KEGG" id="vg:55007183"/>
<dbReference type="GeneID" id="55007183"/>
<evidence type="ECO:0000256" key="1">
    <source>
        <dbReference type="SAM" id="MobiDB-lite"/>
    </source>
</evidence>
<protein>
    <submittedName>
        <fullName evidence="2">Uncharacterized protein</fullName>
    </submittedName>
</protein>
<evidence type="ECO:0000313" key="3">
    <source>
        <dbReference type="Proteomes" id="UP000279037"/>
    </source>
</evidence>
<dbReference type="RefSeq" id="YP_009815950.1">
    <property type="nucleotide sequence ID" value="NC_048101.1"/>
</dbReference>
<proteinExistence type="predicted"/>
<reference evidence="2 3" key="1">
    <citation type="submission" date="2018-10" db="EMBL/GenBank/DDBJ databases">
        <authorList>
            <person name="Garlena R.A."/>
            <person name="Russell D.A."/>
            <person name="Pope W.H."/>
            <person name="Jacobs-Sera D."/>
            <person name="Hatfull G.F."/>
        </authorList>
    </citation>
    <scope>NUCLEOTIDE SEQUENCE [LARGE SCALE GENOMIC DNA]</scope>
</reference>
<feature type="region of interest" description="Disordered" evidence="1">
    <location>
        <begin position="117"/>
        <end position="144"/>
    </location>
</feature>
<gene>
    <name evidence="2" type="primary">46</name>
    <name evidence="2" type="ORF">PBI_GOODMAN_46</name>
</gene>
<name>A0A3G3LZA6_9CAUD</name>